<gene>
    <name evidence="7" type="ORF">CSQ87_06450</name>
</gene>
<dbReference type="InterPro" id="IPR010280">
    <property type="entry name" value="U5_MeTrfase_fam"/>
</dbReference>
<dbReference type="PANTHER" id="PTHR11061:SF30">
    <property type="entry name" value="TRNA (URACIL(54)-C(5))-METHYLTRANSFERASE"/>
    <property type="match status" value="1"/>
</dbReference>
<evidence type="ECO:0000313" key="7">
    <source>
        <dbReference type="EMBL" id="PJM75222.1"/>
    </source>
</evidence>
<dbReference type="PROSITE" id="PS50926">
    <property type="entry name" value="TRAM"/>
    <property type="match status" value="1"/>
</dbReference>
<keyword evidence="1 4" id="KW-0489">Methyltransferase</keyword>
<dbReference type="GO" id="GO:0070041">
    <property type="term" value="F:rRNA (uridine-C5-)-methyltransferase activity"/>
    <property type="evidence" value="ECO:0007669"/>
    <property type="project" value="TreeGrafter"/>
</dbReference>
<name>A0A2M9HEI4_9BIFI</name>
<dbReference type="Pfam" id="PF01938">
    <property type="entry name" value="TRAM"/>
    <property type="match status" value="1"/>
</dbReference>
<dbReference type="PANTHER" id="PTHR11061">
    <property type="entry name" value="RNA M5U METHYLTRANSFERASE"/>
    <property type="match status" value="1"/>
</dbReference>
<dbReference type="GO" id="GO:0070475">
    <property type="term" value="P:rRNA base methylation"/>
    <property type="evidence" value="ECO:0007669"/>
    <property type="project" value="TreeGrafter"/>
</dbReference>
<evidence type="ECO:0000256" key="5">
    <source>
        <dbReference type="PROSITE-ProRule" id="PRU10015"/>
    </source>
</evidence>
<dbReference type="InterPro" id="IPR029063">
    <property type="entry name" value="SAM-dependent_MTases_sf"/>
</dbReference>
<dbReference type="InterPro" id="IPR002792">
    <property type="entry name" value="TRAM_dom"/>
</dbReference>
<dbReference type="PROSITE" id="PS01230">
    <property type="entry name" value="TRMA_1"/>
    <property type="match status" value="1"/>
</dbReference>
<accession>A0A2M9HEI4</accession>
<dbReference type="CDD" id="cd02440">
    <property type="entry name" value="AdoMet_MTases"/>
    <property type="match status" value="1"/>
</dbReference>
<dbReference type="Gene3D" id="3.40.50.150">
    <property type="entry name" value="Vaccinia Virus protein VP39"/>
    <property type="match status" value="1"/>
</dbReference>
<dbReference type="SUPFAM" id="SSF50249">
    <property type="entry name" value="Nucleic acid-binding proteins"/>
    <property type="match status" value="1"/>
</dbReference>
<keyword evidence="2 4" id="KW-0808">Transferase</keyword>
<dbReference type="OrthoDB" id="9804590at2"/>
<protein>
    <submittedName>
        <fullName evidence="7">RNA methyltransferase</fullName>
    </submittedName>
</protein>
<dbReference type="Gene3D" id="2.40.50.140">
    <property type="entry name" value="Nucleic acid-binding proteins"/>
    <property type="match status" value="1"/>
</dbReference>
<dbReference type="SUPFAM" id="SSF53335">
    <property type="entry name" value="S-adenosyl-L-methionine-dependent methyltransferases"/>
    <property type="match status" value="1"/>
</dbReference>
<feature type="active site" description="Nucleophile" evidence="4">
    <location>
        <position position="411"/>
    </location>
</feature>
<feature type="binding site" evidence="4">
    <location>
        <position position="274"/>
    </location>
    <ligand>
        <name>S-adenosyl-L-methionine</name>
        <dbReference type="ChEBI" id="CHEBI:59789"/>
    </ligand>
</feature>
<feature type="binding site" evidence="4">
    <location>
        <position position="336"/>
    </location>
    <ligand>
        <name>S-adenosyl-L-methionine</name>
        <dbReference type="ChEBI" id="CHEBI:59789"/>
    </ligand>
</feature>
<evidence type="ECO:0000256" key="3">
    <source>
        <dbReference type="ARBA" id="ARBA00022691"/>
    </source>
</evidence>
<evidence type="ECO:0000259" key="6">
    <source>
        <dbReference type="PROSITE" id="PS50926"/>
    </source>
</evidence>
<feature type="binding site" evidence="4">
    <location>
        <position position="384"/>
    </location>
    <ligand>
        <name>S-adenosyl-L-methionine</name>
        <dbReference type="ChEBI" id="CHEBI:59789"/>
    </ligand>
</feature>
<dbReference type="Proteomes" id="UP000231451">
    <property type="component" value="Unassembled WGS sequence"/>
</dbReference>
<evidence type="ECO:0000256" key="4">
    <source>
        <dbReference type="PROSITE-ProRule" id="PRU01024"/>
    </source>
</evidence>
<sequence length="453" mass="48980">MPTPITPSAAATPSAATTHQVRIERYADQGRCVAHIDGRVVFVRFALPGELVTIALDEPHDRDDRFWTGEVTEVIEPSEDRVEPAWPLAGPLAFGGGVGGADLIHVSVPGQRAWKSATVSEQMKRLGHVDVEVPVIGVPGDDERHGLGWRTRIEMIVDEKGRPSMRRRGTHVRVPIDAMPLATDALNAVAEHEHVWDGGFEAGAQIRVAVPEPRGGLTGEPGGNASPDDRNYAVLVDGELRAGTQALTERVTVNDANGDPHEFTYTVDAGGFWQMHREAPNVLANTVLDLVRESLGRVIRRNGRDIVLWDLYSGSGLFTLPLASLAAERTRVLSIEGAKTAVHNAHRNLGRAGLGNVDARTGDVSRTLRVVPKHFSRPDVVVLDPPRAGARKQVCRQIAEAGAPAVVYVACDPASLARDTATLVGLGYSIRHIEAHDIYPDTHHVETVALFTR</sequence>
<dbReference type="InterPro" id="IPR012340">
    <property type="entry name" value="NA-bd_OB-fold"/>
</dbReference>
<keyword evidence="3 4" id="KW-0949">S-adenosyl-L-methionine</keyword>
<evidence type="ECO:0000313" key="8">
    <source>
        <dbReference type="Proteomes" id="UP000231451"/>
    </source>
</evidence>
<comment type="caution">
    <text evidence="7">The sequence shown here is derived from an EMBL/GenBank/DDBJ whole genome shotgun (WGS) entry which is preliminary data.</text>
</comment>
<feature type="binding site" evidence="4">
    <location>
        <position position="312"/>
    </location>
    <ligand>
        <name>S-adenosyl-L-methionine</name>
        <dbReference type="ChEBI" id="CHEBI:59789"/>
    </ligand>
</feature>
<proteinExistence type="inferred from homology"/>
<feature type="active site" evidence="5">
    <location>
        <position position="411"/>
    </location>
</feature>
<organism evidence="7 8">
    <name type="scientific">Bifidobacterium simiarum</name>
    <dbReference type="NCBI Taxonomy" id="2045441"/>
    <lineage>
        <taxon>Bacteria</taxon>
        <taxon>Bacillati</taxon>
        <taxon>Actinomycetota</taxon>
        <taxon>Actinomycetes</taxon>
        <taxon>Bifidobacteriales</taxon>
        <taxon>Bifidobacteriaceae</taxon>
        <taxon>Bifidobacterium</taxon>
    </lineage>
</organism>
<dbReference type="Gene3D" id="2.40.50.1070">
    <property type="match status" value="1"/>
</dbReference>
<dbReference type="Pfam" id="PF05958">
    <property type="entry name" value="tRNA_U5-meth_tr"/>
    <property type="match status" value="1"/>
</dbReference>
<reference evidence="7 8" key="1">
    <citation type="submission" date="2017-10" db="EMBL/GenBank/DDBJ databases">
        <title>Draft genome sequences of strains TRE 1, TRE 9, TRE H and TRI 7, isolated from tamarins, belonging to four potential novel Bifidobacterium species.</title>
        <authorList>
            <person name="Mattarelli P."/>
            <person name="Modesto M."/>
            <person name="Puglisi E."/>
            <person name="Morelli L."/>
            <person name="Spezio C."/>
            <person name="Bonetti A."/>
            <person name="Sandri C."/>
        </authorList>
    </citation>
    <scope>NUCLEOTIDE SEQUENCE [LARGE SCALE GENOMIC DNA]</scope>
    <source>
        <strain evidence="8">TRI7</strain>
    </source>
</reference>
<dbReference type="EMBL" id="PEBK01000005">
    <property type="protein sequence ID" value="PJM75222.1"/>
    <property type="molecule type" value="Genomic_DNA"/>
</dbReference>
<evidence type="ECO:0000256" key="1">
    <source>
        <dbReference type="ARBA" id="ARBA00022603"/>
    </source>
</evidence>
<feature type="domain" description="TRAM" evidence="6">
    <location>
        <begin position="12"/>
        <end position="73"/>
    </location>
</feature>
<keyword evidence="8" id="KW-1185">Reference proteome</keyword>
<evidence type="ECO:0000256" key="2">
    <source>
        <dbReference type="ARBA" id="ARBA00022679"/>
    </source>
</evidence>
<comment type="similarity">
    <text evidence="4">Belongs to the class I-like SAM-binding methyltransferase superfamily. RNA M5U methyltransferase family.</text>
</comment>
<dbReference type="AlphaFoldDB" id="A0A2M9HEI4"/>
<dbReference type="RefSeq" id="WP_100513048.1">
    <property type="nucleotide sequence ID" value="NZ_PEBK01000005.1"/>
</dbReference>
<dbReference type="InterPro" id="IPR030390">
    <property type="entry name" value="MeTrfase_TrmA_AS"/>
</dbReference>
<dbReference type="PROSITE" id="PS51687">
    <property type="entry name" value="SAM_MT_RNA_M5U"/>
    <property type="match status" value="1"/>
</dbReference>